<gene>
    <name evidence="1" type="primary">PTPN11</name>
</gene>
<dbReference type="EMBL" id="AK312147">
    <property type="protein sequence ID" value="BAG35082.1"/>
    <property type="molecule type" value="mRNA"/>
</dbReference>
<dbReference type="EMBL" id="BC025181">
    <property type="protein sequence ID" value="AAH25181.1"/>
    <property type="molecule type" value="mRNA"/>
</dbReference>
<evidence type="ECO:0000313" key="3">
    <source>
        <dbReference type="EMBL" id="BAG35082.1"/>
    </source>
</evidence>
<protein>
    <submittedName>
        <fullName evidence="1">PTPN11 protein</fullName>
    </submittedName>
    <submittedName>
        <fullName evidence="3">cDNA, FLJ92431</fullName>
    </submittedName>
</protein>
<sequence length="50" mass="5837">MCLVKGDRRFSDEFTLHEMESGREAGMMEKARGEVLKKKLWKGKFQRGGF</sequence>
<evidence type="ECO:0000313" key="1">
    <source>
        <dbReference type="EMBL" id="AAH25181.1"/>
    </source>
</evidence>
<dbReference type="AlphaFoldDB" id="Q96I26"/>
<proteinExistence type="evidence at transcript level"/>
<organism evidence="1">
    <name type="scientific">Homo sapiens</name>
    <name type="common">Human</name>
    <dbReference type="NCBI Taxonomy" id="9606"/>
    <lineage>
        <taxon>Eukaryota</taxon>
        <taxon>Metazoa</taxon>
        <taxon>Chordata</taxon>
        <taxon>Craniata</taxon>
        <taxon>Vertebrata</taxon>
        <taxon>Euteleostomi</taxon>
        <taxon>Mammalia</taxon>
        <taxon>Eutheria</taxon>
        <taxon>Euarchontoglires</taxon>
        <taxon>Primates</taxon>
        <taxon>Haplorrhini</taxon>
        <taxon>Catarrhini</taxon>
        <taxon>Hominidae</taxon>
        <taxon>Homo</taxon>
    </lineage>
</organism>
<name>Q96I26_HUMAN</name>
<reference evidence="1" key="1">
    <citation type="journal article" date="2004" name="Genome Res.">
        <title>The status, quality, and expansion of the NIH full-length cDNA project: the Mammalian Gene Collection (MGC).</title>
        <authorList>
            <consortium name="The MGC Project Team"/>
            <person name="Gerhard D.S."/>
            <person name="Wagner L."/>
            <person name="Feingold E.A."/>
            <person name="Shenmen C.M."/>
            <person name="Grouse L.H."/>
            <person name="Schuler G."/>
            <person name="Klein S.L."/>
            <person name="Old S."/>
            <person name="Rasooly R."/>
            <person name="Good P."/>
            <person name="Guyer M."/>
            <person name="Peck A.M."/>
            <person name="Derge J.G."/>
            <person name="Lipman D."/>
            <person name="Collins F.S."/>
            <person name="Jang W."/>
            <person name="Sherry S."/>
            <person name="Feolo M."/>
            <person name="Misquitta L."/>
            <person name="Lee E."/>
            <person name="Rotmistrovsky K."/>
            <person name="Greenhut S.F."/>
            <person name="Schaefer C.F."/>
            <person name="Buetow K."/>
            <person name="Bonner T.I."/>
            <person name="Haussler D."/>
            <person name="Kent J."/>
            <person name="Kiekhaus M."/>
            <person name="Furey T."/>
            <person name="Brent M."/>
            <person name="Prange C."/>
            <person name="Schreiber K."/>
            <person name="Shapiro N."/>
            <person name="Bhat N.K."/>
            <person name="Hopkins R.F."/>
            <person name="Hsie F."/>
            <person name="Driscoll T."/>
            <person name="Soares M.B."/>
            <person name="Casavant T.L."/>
            <person name="Scheetz T.E."/>
            <person name="Brown-stein M.J."/>
            <person name="Usdin T.B."/>
            <person name="Toshiyuki S."/>
            <person name="Carninci P."/>
            <person name="Piao Y."/>
            <person name="Dudekula D.B."/>
            <person name="Ko M.S."/>
            <person name="Kawakami K."/>
            <person name="Suzuki Y."/>
            <person name="Sugano S."/>
            <person name="Gruber C.E."/>
            <person name="Smith M.R."/>
            <person name="Simmons B."/>
            <person name="Moore T."/>
            <person name="Waterman R."/>
            <person name="Johnson S.L."/>
            <person name="Ruan Y."/>
            <person name="Wei C.L."/>
            <person name="Mathavan S."/>
            <person name="Gunaratne P.H."/>
            <person name="Wu J."/>
            <person name="Garcia A.M."/>
            <person name="Hulyk S.W."/>
            <person name="Fuh E."/>
            <person name="Yuan Y."/>
            <person name="Sneed A."/>
            <person name="Kowis C."/>
            <person name="Hodgson A."/>
            <person name="Muzny D.M."/>
            <person name="McPherson J."/>
            <person name="Gibbs R.A."/>
            <person name="Fahey J."/>
            <person name="Helton E."/>
            <person name="Ketteman M."/>
            <person name="Madan A."/>
            <person name="Rodrigues S."/>
            <person name="Sanchez A."/>
            <person name="Whiting M."/>
            <person name="Madari A."/>
            <person name="Young A.C."/>
            <person name="Wetherby K.D."/>
            <person name="Granite S.J."/>
            <person name="Kwong P.N."/>
            <person name="Brinkley C.P."/>
            <person name="Pearson R.L."/>
            <person name="Bouffard G.G."/>
            <person name="Blakesly R.W."/>
            <person name="Green E.D."/>
            <person name="Dickson M.C."/>
            <person name="Rodriguez A.C."/>
            <person name="Grimwood J."/>
            <person name="Schmutz J."/>
            <person name="Myers R.M."/>
            <person name="Butterfield Y.S."/>
            <person name="Griffith M."/>
            <person name="Griffith O.L."/>
            <person name="Krzywinski M.I."/>
            <person name="Liao N."/>
            <person name="Morin R."/>
            <person name="Morrin R."/>
            <person name="Palmquist D."/>
            <person name="Petrescu A.S."/>
            <person name="Skalska U."/>
            <person name="Smailus D.E."/>
            <person name="Stott J.M."/>
            <person name="Schnerch A."/>
            <person name="Schein J.E."/>
            <person name="Jones S.J."/>
            <person name="Holt R.A."/>
            <person name="Baross A."/>
            <person name="Marra M.A."/>
            <person name="Clifton S."/>
            <person name="Makowski K.A."/>
            <person name="Bosak S."/>
            <person name="Malek J."/>
        </authorList>
    </citation>
    <scope>NUCLEOTIDE SEQUENCE [LARGE SCALE MRNA]</scope>
    <source>
        <tissue evidence="1">Cervix</tissue>
        <tissue evidence="2">Testis</tissue>
    </source>
</reference>
<accession>Q96I26</accession>
<reference evidence="3" key="2">
    <citation type="submission" date="2008-01" db="EMBL/GenBank/DDBJ databases">
        <title>NEDO functional analysis of protein and research application project.</title>
        <authorList>
            <person name="Wakamatsu A."/>
            <person name="Yamamoto J."/>
            <person name="Kimura K."/>
            <person name="Kaida T."/>
            <person name="Tsuchiya K."/>
            <person name="Iida Y."/>
            <person name="Takayama Y."/>
            <person name="Murakawa K."/>
            <person name="Kanehori K."/>
            <person name="Andoh T."/>
            <person name="Kagawa N."/>
            <person name="Sato R."/>
            <person name="Kawamura Y."/>
            <person name="Tanaka S."/>
            <person name="Kisu Y."/>
            <person name="Sugano S."/>
            <person name="Goshima N."/>
            <person name="Nomura N."/>
            <person name="Isogai T."/>
        </authorList>
    </citation>
    <scope>NUCLEOTIDE SEQUENCE</scope>
    <source>
        <tissue evidence="3">Alzheimer cortex</tissue>
    </source>
</reference>
<dbReference type="ChiTaRS" id="PTPN11">
    <property type="organism name" value="human"/>
</dbReference>
<dbReference type="EMBL" id="BC030949">
    <property type="protein sequence ID" value="AAH30949.1"/>
    <property type="molecule type" value="mRNA"/>
</dbReference>
<dbReference type="OrthoDB" id="8815311at2759"/>
<evidence type="ECO:0000313" key="2">
    <source>
        <dbReference type="EMBL" id="AAH30949.1"/>
    </source>
</evidence>